<evidence type="ECO:0000313" key="3">
    <source>
        <dbReference type="Proteomes" id="UP000318288"/>
    </source>
</evidence>
<organism evidence="2 3">
    <name type="scientific">Rubripirellula tenax</name>
    <dbReference type="NCBI Taxonomy" id="2528015"/>
    <lineage>
        <taxon>Bacteria</taxon>
        <taxon>Pseudomonadati</taxon>
        <taxon>Planctomycetota</taxon>
        <taxon>Planctomycetia</taxon>
        <taxon>Pirellulales</taxon>
        <taxon>Pirellulaceae</taxon>
        <taxon>Rubripirellula</taxon>
    </lineage>
</organism>
<name>A0A5C6FKR9_9BACT</name>
<protein>
    <recommendedName>
        <fullName evidence="4">Zinc-finger domain-containing protein</fullName>
    </recommendedName>
</protein>
<keyword evidence="1" id="KW-0812">Transmembrane</keyword>
<dbReference type="RefSeq" id="WP_146453840.1">
    <property type="nucleotide sequence ID" value="NZ_SJPW01000001.1"/>
</dbReference>
<gene>
    <name evidence="2" type="ORF">Poly51_04870</name>
</gene>
<feature type="transmembrane region" description="Helical" evidence="1">
    <location>
        <begin position="99"/>
        <end position="121"/>
    </location>
</feature>
<dbReference type="OrthoDB" id="268061at2"/>
<comment type="caution">
    <text evidence="2">The sequence shown here is derived from an EMBL/GenBank/DDBJ whole genome shotgun (WGS) entry which is preliminary data.</text>
</comment>
<keyword evidence="1" id="KW-0472">Membrane</keyword>
<dbReference type="Proteomes" id="UP000318288">
    <property type="component" value="Unassembled WGS sequence"/>
</dbReference>
<accession>A0A5C6FKR9</accession>
<evidence type="ECO:0008006" key="4">
    <source>
        <dbReference type="Google" id="ProtNLM"/>
    </source>
</evidence>
<keyword evidence="1" id="KW-1133">Transmembrane helix</keyword>
<sequence>MTTMPVADDMPLDPDDELLVAYLDGELERADRTRLENRLLDESGLRSRLQQLQSGWDMLEELPDPAPSVKLVETTLELAVADLVAASPDRTSWFSRWRYPIGILGSCLATAVLAMGATALAKKYAFRNELQSLAIAENLDAYNQAVDLNLMRQLSRDDQWTRMLNATEKVDGVNEGEVKIADVAIDQREAAIESMSVPQRTQLYSRWERYKRLEGPDRDRIQEFAGVVSQQTDRETLLKTMKAYAVWRESLPAEMVDRIESSSGDAQKKAIADAIDRTMVSISERSSGKLSDDAIESIYFALRKILDQRLERMTPEIQTRIAELKDRFGSGQDASWGLLNLMFGHRDSRRRSPPSMAGGAFGERQDPLRQDELGVIRLMLSPSDLESLIASSGGGDPLLEAMTLKTWAEEAIRRKAPWPRRGDETMLSRYLDMPADDREAIELLPAEEMLRELSPPSRR</sequence>
<dbReference type="EMBL" id="SJPW01000001">
    <property type="protein sequence ID" value="TWU60212.1"/>
    <property type="molecule type" value="Genomic_DNA"/>
</dbReference>
<reference evidence="2 3" key="1">
    <citation type="submission" date="2019-02" db="EMBL/GenBank/DDBJ databases">
        <title>Deep-cultivation of Planctomycetes and their phenomic and genomic characterization uncovers novel biology.</title>
        <authorList>
            <person name="Wiegand S."/>
            <person name="Jogler M."/>
            <person name="Boedeker C."/>
            <person name="Pinto D."/>
            <person name="Vollmers J."/>
            <person name="Rivas-Marin E."/>
            <person name="Kohn T."/>
            <person name="Peeters S.H."/>
            <person name="Heuer A."/>
            <person name="Rast P."/>
            <person name="Oberbeckmann S."/>
            <person name="Bunk B."/>
            <person name="Jeske O."/>
            <person name="Meyerdierks A."/>
            <person name="Storesund J.E."/>
            <person name="Kallscheuer N."/>
            <person name="Luecker S."/>
            <person name="Lage O.M."/>
            <person name="Pohl T."/>
            <person name="Merkel B.J."/>
            <person name="Hornburger P."/>
            <person name="Mueller R.-W."/>
            <person name="Bruemmer F."/>
            <person name="Labrenz M."/>
            <person name="Spormann A.M."/>
            <person name="Op Den Camp H."/>
            <person name="Overmann J."/>
            <person name="Amann R."/>
            <person name="Jetten M.S.M."/>
            <person name="Mascher T."/>
            <person name="Medema M.H."/>
            <person name="Devos D.P."/>
            <person name="Kaster A.-K."/>
            <person name="Ovreas L."/>
            <person name="Rohde M."/>
            <person name="Galperin M.Y."/>
            <person name="Jogler C."/>
        </authorList>
    </citation>
    <scope>NUCLEOTIDE SEQUENCE [LARGE SCALE GENOMIC DNA]</scope>
    <source>
        <strain evidence="2 3">Poly51</strain>
    </source>
</reference>
<dbReference type="AlphaFoldDB" id="A0A5C6FKR9"/>
<proteinExistence type="predicted"/>
<evidence type="ECO:0000256" key="1">
    <source>
        <dbReference type="SAM" id="Phobius"/>
    </source>
</evidence>
<evidence type="ECO:0000313" key="2">
    <source>
        <dbReference type="EMBL" id="TWU60212.1"/>
    </source>
</evidence>
<keyword evidence="3" id="KW-1185">Reference proteome</keyword>